<evidence type="ECO:0000313" key="2">
    <source>
        <dbReference type="Proteomes" id="UP000016658"/>
    </source>
</evidence>
<sequence length="44" mass="5250">MVILNRTHSLPYLFFCKKELLSVFKNVKNGGFIQYASLFLRLNW</sequence>
<dbReference type="Proteomes" id="UP000016658">
    <property type="component" value="Unassembled WGS sequence"/>
</dbReference>
<proteinExistence type="predicted"/>
<dbReference type="EMBL" id="AWVI01000044">
    <property type="protein sequence ID" value="ERK45217.1"/>
    <property type="molecule type" value="Genomic_DNA"/>
</dbReference>
<evidence type="ECO:0000313" key="1">
    <source>
        <dbReference type="EMBL" id="ERK45217.1"/>
    </source>
</evidence>
<reference evidence="1 2" key="1">
    <citation type="submission" date="2013-06" db="EMBL/GenBank/DDBJ databases">
        <authorList>
            <person name="Weinstock G."/>
            <person name="Sodergren E."/>
            <person name="Lobos E.A."/>
            <person name="Fulton L."/>
            <person name="Fulton R."/>
            <person name="Courtney L."/>
            <person name="Fronick C."/>
            <person name="O'Laughlin M."/>
            <person name="Godfrey J."/>
            <person name="Wilson R.M."/>
            <person name="Miner T."/>
            <person name="Farmer C."/>
            <person name="Delehaunty K."/>
            <person name="Cordes M."/>
            <person name="Minx P."/>
            <person name="Tomlinson C."/>
            <person name="Chen J."/>
            <person name="Wollam A."/>
            <person name="Pepin K.H."/>
            <person name="Bhonagiri V."/>
            <person name="Zhang X."/>
            <person name="Warren W."/>
            <person name="Mitreva M."/>
            <person name="Mardis E.R."/>
            <person name="Wilson R.K."/>
        </authorList>
    </citation>
    <scope>NUCLEOTIDE SEQUENCE [LARGE SCALE GENOMIC DNA]</scope>
    <source>
        <strain evidence="1 2">ATCC 27803</strain>
    </source>
</reference>
<dbReference type="AlphaFoldDB" id="U2R3G1"/>
<organism evidence="1 2">
    <name type="scientific">Faecalitalea cylindroides ATCC 27803</name>
    <dbReference type="NCBI Taxonomy" id="649755"/>
    <lineage>
        <taxon>Bacteria</taxon>
        <taxon>Bacillati</taxon>
        <taxon>Bacillota</taxon>
        <taxon>Erysipelotrichia</taxon>
        <taxon>Erysipelotrichales</taxon>
        <taxon>Erysipelotrichaceae</taxon>
        <taxon>Faecalitalea</taxon>
    </lineage>
</organism>
<comment type="caution">
    <text evidence="1">The sequence shown here is derived from an EMBL/GenBank/DDBJ whole genome shotgun (WGS) entry which is preliminary data.</text>
</comment>
<dbReference type="HOGENOM" id="CLU_3216505_0_0_9"/>
<accession>U2R3G1</accession>
<name>U2R3G1_9FIRM</name>
<gene>
    <name evidence="1" type="ORF">HMPREF0367_01069</name>
</gene>
<protein>
    <submittedName>
        <fullName evidence="1">Uncharacterized protein</fullName>
    </submittedName>
</protein>